<dbReference type="Gene3D" id="3.30.160.60">
    <property type="entry name" value="Classic Zinc Finger"/>
    <property type="match status" value="1"/>
</dbReference>
<dbReference type="HOGENOM" id="CLU_046018_0_0_1"/>
<dbReference type="SUPFAM" id="SSF57667">
    <property type="entry name" value="beta-beta-alpha zinc fingers"/>
    <property type="match status" value="2"/>
</dbReference>
<dbReference type="SMART" id="SM00355">
    <property type="entry name" value="ZnF_C2H2"/>
    <property type="match status" value="3"/>
</dbReference>
<keyword evidence="4" id="KW-0862">Zinc</keyword>
<evidence type="ECO:0000313" key="9">
    <source>
        <dbReference type="Proteomes" id="UP000019376"/>
    </source>
</evidence>
<evidence type="ECO:0000256" key="5">
    <source>
        <dbReference type="PROSITE-ProRule" id="PRU00042"/>
    </source>
</evidence>
<evidence type="ECO:0000259" key="7">
    <source>
        <dbReference type="PROSITE" id="PS50157"/>
    </source>
</evidence>
<feature type="compositionally biased region" description="Polar residues" evidence="6">
    <location>
        <begin position="236"/>
        <end position="249"/>
    </location>
</feature>
<name>S7ZRG4_PENO1</name>
<feature type="domain" description="C2H2-type" evidence="7">
    <location>
        <begin position="267"/>
        <end position="289"/>
    </location>
</feature>
<dbReference type="PANTHER" id="PTHR16515">
    <property type="entry name" value="PR DOMAIN ZINC FINGER PROTEIN"/>
    <property type="match status" value="1"/>
</dbReference>
<sequence>MDSTSRSGPQSRAMYTDPNEAEQVYSSSLFVEPTTNSHVHETSPPVGLGISACGLENAFSDVTAYSHLTPLSTNLATQHHGLPLMENYIFPLGADDFCGRSCFEIYSGLPQESHPSLSPCQVPAPSLGTFHGFQYPSPNYTTGNNVSLGSTHCLTNNWTGNPVSASITPPQSVSFAAGPAFYSPWPEESLAETSSPLQPEVPVPIQSAFQPSIPPVFPSGSNRLSGDGSMTAVSFESQNISPTETTADASSHRPSKRGRKPSVEKGCSCPVCGFHFTRRSNCVAHQKKHDPTYHRSIACDECNKSFGRNADLRRHVDTIHRGMRKHVCKWCSRRYTRGENMTKHKLECEERPADARTPTPPPHSLEAEYDSMSSYPRVGDPI</sequence>
<gene>
    <name evidence="8" type="ORF">PDE_07980</name>
</gene>
<evidence type="ECO:0000256" key="3">
    <source>
        <dbReference type="ARBA" id="ARBA00022771"/>
    </source>
</evidence>
<dbReference type="eggNOG" id="KOG1721">
    <property type="taxonomic scope" value="Eukaryota"/>
</dbReference>
<dbReference type="EMBL" id="KB644414">
    <property type="protein sequence ID" value="EPS33019.1"/>
    <property type="molecule type" value="Genomic_DNA"/>
</dbReference>
<dbReference type="GO" id="GO:0005634">
    <property type="term" value="C:nucleus"/>
    <property type="evidence" value="ECO:0007669"/>
    <property type="project" value="TreeGrafter"/>
</dbReference>
<evidence type="ECO:0000256" key="6">
    <source>
        <dbReference type="SAM" id="MobiDB-lite"/>
    </source>
</evidence>
<evidence type="ECO:0000256" key="1">
    <source>
        <dbReference type="ARBA" id="ARBA00022723"/>
    </source>
</evidence>
<dbReference type="GO" id="GO:0010468">
    <property type="term" value="P:regulation of gene expression"/>
    <property type="evidence" value="ECO:0007669"/>
    <property type="project" value="TreeGrafter"/>
</dbReference>
<dbReference type="PROSITE" id="PS00028">
    <property type="entry name" value="ZINC_FINGER_C2H2_1"/>
    <property type="match status" value="1"/>
</dbReference>
<reference evidence="8 9" key="1">
    <citation type="journal article" date="2013" name="PLoS ONE">
        <title>Genomic and secretomic analyses reveal unique features of the lignocellulolytic enzyme system of Penicillium decumbens.</title>
        <authorList>
            <person name="Liu G."/>
            <person name="Zhang L."/>
            <person name="Wei X."/>
            <person name="Zou G."/>
            <person name="Qin Y."/>
            <person name="Ma L."/>
            <person name="Li J."/>
            <person name="Zheng H."/>
            <person name="Wang S."/>
            <person name="Wang C."/>
            <person name="Xun L."/>
            <person name="Zhao G.-P."/>
            <person name="Zhou Z."/>
            <person name="Qu Y."/>
        </authorList>
    </citation>
    <scope>NUCLEOTIDE SEQUENCE [LARGE SCALE GENOMIC DNA]</scope>
    <source>
        <strain evidence="9">114-2 / CGMCC 5302</strain>
    </source>
</reference>
<feature type="domain" description="C2H2-type" evidence="7">
    <location>
        <begin position="297"/>
        <end position="325"/>
    </location>
</feature>
<protein>
    <recommendedName>
        <fullName evidence="7">C2H2-type domain-containing protein</fullName>
    </recommendedName>
</protein>
<evidence type="ECO:0000256" key="4">
    <source>
        <dbReference type="ARBA" id="ARBA00022833"/>
    </source>
</evidence>
<evidence type="ECO:0000313" key="8">
    <source>
        <dbReference type="EMBL" id="EPS33019.1"/>
    </source>
</evidence>
<dbReference type="OrthoDB" id="6910977at2759"/>
<evidence type="ECO:0000256" key="2">
    <source>
        <dbReference type="ARBA" id="ARBA00022737"/>
    </source>
</evidence>
<dbReference type="PhylomeDB" id="S7ZRG4"/>
<feature type="region of interest" description="Disordered" evidence="6">
    <location>
        <begin position="236"/>
        <end position="265"/>
    </location>
</feature>
<proteinExistence type="predicted"/>
<dbReference type="Proteomes" id="UP000019376">
    <property type="component" value="Unassembled WGS sequence"/>
</dbReference>
<dbReference type="AlphaFoldDB" id="S7ZRG4"/>
<organism evidence="8 9">
    <name type="scientific">Penicillium oxalicum (strain 114-2 / CGMCC 5302)</name>
    <name type="common">Penicillium decumbens</name>
    <dbReference type="NCBI Taxonomy" id="933388"/>
    <lineage>
        <taxon>Eukaryota</taxon>
        <taxon>Fungi</taxon>
        <taxon>Dikarya</taxon>
        <taxon>Ascomycota</taxon>
        <taxon>Pezizomycotina</taxon>
        <taxon>Eurotiomycetes</taxon>
        <taxon>Eurotiomycetidae</taxon>
        <taxon>Eurotiales</taxon>
        <taxon>Aspergillaceae</taxon>
        <taxon>Penicillium</taxon>
    </lineage>
</organism>
<keyword evidence="2" id="KW-0677">Repeat</keyword>
<feature type="region of interest" description="Disordered" evidence="6">
    <location>
        <begin position="348"/>
        <end position="382"/>
    </location>
</feature>
<accession>S7ZRG4</accession>
<dbReference type="GO" id="GO:0008270">
    <property type="term" value="F:zinc ion binding"/>
    <property type="evidence" value="ECO:0007669"/>
    <property type="project" value="UniProtKB-KW"/>
</dbReference>
<dbReference type="Pfam" id="PF00096">
    <property type="entry name" value="zf-C2H2"/>
    <property type="match status" value="1"/>
</dbReference>
<keyword evidence="3 5" id="KW-0863">Zinc-finger</keyword>
<dbReference type="InterPro" id="IPR036236">
    <property type="entry name" value="Znf_C2H2_sf"/>
</dbReference>
<keyword evidence="9" id="KW-1185">Reference proteome</keyword>
<dbReference type="InterPro" id="IPR013087">
    <property type="entry name" value="Znf_C2H2_type"/>
</dbReference>
<dbReference type="InterPro" id="IPR050331">
    <property type="entry name" value="Zinc_finger"/>
</dbReference>
<keyword evidence="1" id="KW-0479">Metal-binding</keyword>
<dbReference type="PANTHER" id="PTHR16515:SF58">
    <property type="entry name" value="ZINC FINGER PROTEIN 22"/>
    <property type="match status" value="1"/>
</dbReference>
<dbReference type="STRING" id="933388.S7ZRG4"/>
<dbReference type="PROSITE" id="PS50157">
    <property type="entry name" value="ZINC_FINGER_C2H2_2"/>
    <property type="match status" value="2"/>
</dbReference>